<reference evidence="4" key="1">
    <citation type="journal article" date="2019" name="Int. J. Syst. Evol. Microbiol.">
        <title>The Global Catalogue of Microorganisms (GCM) 10K type strain sequencing project: providing services to taxonomists for standard genome sequencing and annotation.</title>
        <authorList>
            <consortium name="The Broad Institute Genomics Platform"/>
            <consortium name="The Broad Institute Genome Sequencing Center for Infectious Disease"/>
            <person name="Wu L."/>
            <person name="Ma J."/>
        </authorList>
    </citation>
    <scope>NUCLEOTIDE SEQUENCE [LARGE SCALE GENOMIC DNA]</scope>
    <source>
        <strain evidence="4">CGMCC 1.15304</strain>
    </source>
</reference>
<dbReference type="PANTHER" id="PTHR33606">
    <property type="entry name" value="PROTEIN YCII"/>
    <property type="match status" value="1"/>
</dbReference>
<comment type="caution">
    <text evidence="3">The sequence shown here is derived from an EMBL/GenBank/DDBJ whole genome shotgun (WGS) entry which is preliminary data.</text>
</comment>
<protein>
    <submittedName>
        <fullName evidence="3">YciI family protein</fullName>
    </submittedName>
</protein>
<dbReference type="InterPro" id="IPR005545">
    <property type="entry name" value="YCII"/>
</dbReference>
<dbReference type="InterPro" id="IPR011008">
    <property type="entry name" value="Dimeric_a/b-barrel"/>
</dbReference>
<dbReference type="SUPFAM" id="SSF54909">
    <property type="entry name" value="Dimeric alpha+beta barrel"/>
    <property type="match status" value="1"/>
</dbReference>
<keyword evidence="4" id="KW-1185">Reference proteome</keyword>
<evidence type="ECO:0000256" key="1">
    <source>
        <dbReference type="ARBA" id="ARBA00007689"/>
    </source>
</evidence>
<evidence type="ECO:0000313" key="3">
    <source>
        <dbReference type="EMBL" id="MFC4346896.1"/>
    </source>
</evidence>
<dbReference type="Gene3D" id="3.30.70.1060">
    <property type="entry name" value="Dimeric alpha+beta barrel"/>
    <property type="match status" value="1"/>
</dbReference>
<dbReference type="Pfam" id="PF03795">
    <property type="entry name" value="YCII"/>
    <property type="match status" value="1"/>
</dbReference>
<proteinExistence type="inferred from homology"/>
<evidence type="ECO:0000259" key="2">
    <source>
        <dbReference type="Pfam" id="PF03795"/>
    </source>
</evidence>
<dbReference type="RefSeq" id="WP_068147047.1">
    <property type="nucleotide sequence ID" value="NZ_JBHSCR010000001.1"/>
</dbReference>
<feature type="domain" description="YCII-related" evidence="2">
    <location>
        <begin position="1"/>
        <end position="89"/>
    </location>
</feature>
<dbReference type="PANTHER" id="PTHR33606:SF3">
    <property type="entry name" value="PROTEIN YCII"/>
    <property type="match status" value="1"/>
</dbReference>
<sequence length="98" mass="10497">MLFMILAHDKPDSVDLRMANRPAHLDYIKGAGNRIKVAGPILSPGDDPKPVGSMIIIDAASEGAVRLFAENDPYATAGLFEAVEIKPWKAVAGDWIPA</sequence>
<gene>
    <name evidence="3" type="ORF">ACFO5Q_03450</name>
</gene>
<accession>A0ABV8U6S5</accession>
<comment type="similarity">
    <text evidence="1">Belongs to the YciI family.</text>
</comment>
<dbReference type="Proteomes" id="UP001595776">
    <property type="component" value="Unassembled WGS sequence"/>
</dbReference>
<organism evidence="3 4">
    <name type="scientific">Kordiimonas lipolytica</name>
    <dbReference type="NCBI Taxonomy" id="1662421"/>
    <lineage>
        <taxon>Bacteria</taxon>
        <taxon>Pseudomonadati</taxon>
        <taxon>Pseudomonadota</taxon>
        <taxon>Alphaproteobacteria</taxon>
        <taxon>Kordiimonadales</taxon>
        <taxon>Kordiimonadaceae</taxon>
        <taxon>Kordiimonas</taxon>
    </lineage>
</organism>
<dbReference type="InterPro" id="IPR051807">
    <property type="entry name" value="Sec-metab_biosynth-assoc"/>
</dbReference>
<name>A0ABV8U6S5_9PROT</name>
<dbReference type="EMBL" id="JBHSCR010000001">
    <property type="protein sequence ID" value="MFC4346896.1"/>
    <property type="molecule type" value="Genomic_DNA"/>
</dbReference>
<evidence type="ECO:0000313" key="4">
    <source>
        <dbReference type="Proteomes" id="UP001595776"/>
    </source>
</evidence>